<dbReference type="InterPro" id="IPR006098">
    <property type="entry name" value="MMCoA_mutase_a_cat"/>
</dbReference>
<reference evidence="11" key="1">
    <citation type="submission" date="2020-09" db="EMBL/GenBank/DDBJ databases">
        <title>A novel bacterium of genus Mangrovicoccus, isolated from South China Sea.</title>
        <authorList>
            <person name="Huang H."/>
            <person name="Mo K."/>
            <person name="Hu Y."/>
        </authorList>
    </citation>
    <scope>NUCLEOTIDE SEQUENCE</scope>
    <source>
        <strain evidence="11">HB182678</strain>
    </source>
</reference>
<keyword evidence="8" id="KW-0170">Cobalt</keyword>
<dbReference type="RefSeq" id="WP_193179461.1">
    <property type="nucleotide sequence ID" value="NZ_JACVXA010000006.1"/>
</dbReference>
<dbReference type="EC" id="5.4.99.2" evidence="4"/>
<dbReference type="InterPro" id="IPR006158">
    <property type="entry name" value="Cobalamin-bd"/>
</dbReference>
<evidence type="ECO:0000313" key="11">
    <source>
        <dbReference type="EMBL" id="MBE3637169.1"/>
    </source>
</evidence>
<keyword evidence="12" id="KW-1185">Reference proteome</keyword>
<dbReference type="Gene3D" id="3.40.50.280">
    <property type="entry name" value="Cobalamin-binding domain"/>
    <property type="match status" value="1"/>
</dbReference>
<dbReference type="InterPro" id="IPR036724">
    <property type="entry name" value="Cobalamin-bd_sf"/>
</dbReference>
<evidence type="ECO:0000256" key="6">
    <source>
        <dbReference type="ARBA" id="ARBA00022723"/>
    </source>
</evidence>
<evidence type="ECO:0000256" key="7">
    <source>
        <dbReference type="ARBA" id="ARBA00023235"/>
    </source>
</evidence>
<keyword evidence="6" id="KW-0479">Metal-binding</keyword>
<comment type="caution">
    <text evidence="11">The sequence shown here is derived from an EMBL/GenBank/DDBJ whole genome shotgun (WGS) entry which is preliminary data.</text>
</comment>
<organism evidence="11 12">
    <name type="scientific">Mangrovicoccus algicola</name>
    <dbReference type="NCBI Taxonomy" id="2771008"/>
    <lineage>
        <taxon>Bacteria</taxon>
        <taxon>Pseudomonadati</taxon>
        <taxon>Pseudomonadota</taxon>
        <taxon>Alphaproteobacteria</taxon>
        <taxon>Rhodobacterales</taxon>
        <taxon>Paracoccaceae</taxon>
        <taxon>Mangrovicoccus</taxon>
    </lineage>
</organism>
<gene>
    <name evidence="11" type="primary">scpA</name>
    <name evidence="11" type="ORF">ICN82_02995</name>
</gene>
<evidence type="ECO:0000256" key="8">
    <source>
        <dbReference type="ARBA" id="ARBA00023285"/>
    </source>
</evidence>
<name>A0A8J7CU87_9RHOB</name>
<evidence type="ECO:0000313" key="12">
    <source>
        <dbReference type="Proteomes" id="UP000609121"/>
    </source>
</evidence>
<evidence type="ECO:0000259" key="10">
    <source>
        <dbReference type="PROSITE" id="PS51332"/>
    </source>
</evidence>
<dbReference type="FunFam" id="3.40.50.280:FF:000002">
    <property type="entry name" value="Methylmalonyl-CoA mutase, mitochondrial"/>
    <property type="match status" value="1"/>
</dbReference>
<dbReference type="InterPro" id="IPR006159">
    <property type="entry name" value="Acid_CoA_mut_C"/>
</dbReference>
<sequence>MSDKLERWQALAEAELRGRALETLERETLEGIRLKPLYTEADIAGLAHMGSLPGEGPYTRGVRATMYAGRPWTIRQYAGFSTAEESNAFYRKALAAGQQGVSVAFDLATHRGYDSDHPRVEGDVGKAGVAIDSVEDMKILFDGIPLDRVSVSMTMNGAVIPVLANFIVTGEEQGHDRAVLSGTIQNDILKEFMVRNTYIYPPEPSMRIIADIIEYTSAEMPKFNSISISGYHMQEAGADLVQELAFTIADGREYVRAAIARGMDVDAFAGRLSFFFAIGMNFFMEAAKLRAARTLWHRVMTEFAPKKPGSLMLRTHCQTSGVSLQEQDPYNNVIRTAYEAMSAALGGTQSLHTNALDEAIALPTEFSARIARNTQLILQEETGITDVVDPLAGSYYVESLTAALIDKAWALIEEVEAMGGMTRAVASGMPKLRIEETAARRQAMIDRGEEVIVGVNKYRKDREDPIDILDIDNTAVRASQVARLDRLRATRDAAACSTALAELARRAREGGNLLEAAVEAARARASVGEISMAMEEVFGRHRAEVKTLAGVYGSAYDGDEGFAAIQREIEAFAAKEGRRPRMLVVKMGQDGHDRGAKVIATAFADIGFDVDVGPLFQTPAEAAQDAIDNDVHVVGISSQAAGHKTLAPQLIAALRAEGAGDILVVCGGVIPAQDYQFLRDAGVKAIFGPGTNIPQAASEVLRLIADSRG</sequence>
<dbReference type="Pfam" id="PF01642">
    <property type="entry name" value="MM_CoA_mutase"/>
    <property type="match status" value="1"/>
</dbReference>
<dbReference type="GO" id="GO:0031419">
    <property type="term" value="F:cobalamin binding"/>
    <property type="evidence" value="ECO:0007669"/>
    <property type="project" value="UniProtKB-KW"/>
</dbReference>
<feature type="domain" description="B12-binding" evidence="10">
    <location>
        <begin position="579"/>
        <end position="709"/>
    </location>
</feature>
<dbReference type="GO" id="GO:0004494">
    <property type="term" value="F:methylmalonyl-CoA mutase activity"/>
    <property type="evidence" value="ECO:0007669"/>
    <property type="project" value="UniProtKB-EC"/>
</dbReference>
<dbReference type="GO" id="GO:0046872">
    <property type="term" value="F:metal ion binding"/>
    <property type="evidence" value="ECO:0007669"/>
    <property type="project" value="UniProtKB-KW"/>
</dbReference>
<evidence type="ECO:0000256" key="5">
    <source>
        <dbReference type="ARBA" id="ARBA00022628"/>
    </source>
</evidence>
<proteinExistence type="inferred from homology"/>
<dbReference type="Gene3D" id="3.20.20.240">
    <property type="entry name" value="Methylmalonyl-CoA mutase"/>
    <property type="match status" value="1"/>
</dbReference>
<dbReference type="PANTHER" id="PTHR48101">
    <property type="entry name" value="METHYLMALONYL-COA MUTASE, MITOCHONDRIAL-RELATED"/>
    <property type="match status" value="1"/>
</dbReference>
<dbReference type="SUPFAM" id="SSF51703">
    <property type="entry name" value="Cobalamin (vitamin B12)-dependent enzymes"/>
    <property type="match status" value="1"/>
</dbReference>
<dbReference type="InterPro" id="IPR006099">
    <property type="entry name" value="MeMalonylCoA_mutase_a/b_cat"/>
</dbReference>
<comment type="cofactor">
    <cofactor evidence="1">
        <name>adenosylcob(III)alamin</name>
        <dbReference type="ChEBI" id="CHEBI:18408"/>
    </cofactor>
</comment>
<evidence type="ECO:0000256" key="2">
    <source>
        <dbReference type="ARBA" id="ARBA00005146"/>
    </source>
</evidence>
<evidence type="ECO:0000256" key="4">
    <source>
        <dbReference type="ARBA" id="ARBA00012398"/>
    </source>
</evidence>
<keyword evidence="5" id="KW-0846">Cobalamin</keyword>
<dbReference type="FunFam" id="3.20.20.240:FF:000001">
    <property type="entry name" value="Probable methylmalonyl-coa mutase"/>
    <property type="match status" value="1"/>
</dbReference>
<dbReference type="Proteomes" id="UP000609121">
    <property type="component" value="Unassembled WGS sequence"/>
</dbReference>
<dbReference type="CDD" id="cd03679">
    <property type="entry name" value="MM_CoA_mutase_alpha_like"/>
    <property type="match status" value="1"/>
</dbReference>
<dbReference type="GO" id="GO:0019678">
    <property type="term" value="P:propionate metabolic process, methylmalonyl pathway"/>
    <property type="evidence" value="ECO:0007669"/>
    <property type="project" value="TreeGrafter"/>
</dbReference>
<keyword evidence="7 11" id="KW-0413">Isomerase</keyword>
<evidence type="ECO:0000256" key="1">
    <source>
        <dbReference type="ARBA" id="ARBA00001922"/>
    </source>
</evidence>
<dbReference type="NCBIfam" id="TIGR00640">
    <property type="entry name" value="acid_CoA_mut_C"/>
    <property type="match status" value="1"/>
</dbReference>
<dbReference type="Pfam" id="PF02310">
    <property type="entry name" value="B12-binding"/>
    <property type="match status" value="1"/>
</dbReference>
<accession>A0A8J7CU87</accession>
<comment type="similarity">
    <text evidence="3">Belongs to the methylmalonyl-CoA mutase family.</text>
</comment>
<dbReference type="PANTHER" id="PTHR48101:SF4">
    <property type="entry name" value="METHYLMALONYL-COA MUTASE, MITOCHONDRIAL"/>
    <property type="match status" value="1"/>
</dbReference>
<dbReference type="PROSITE" id="PS51332">
    <property type="entry name" value="B12_BINDING"/>
    <property type="match status" value="1"/>
</dbReference>
<dbReference type="InterPro" id="IPR016176">
    <property type="entry name" value="Cbl-dep_enz_cat"/>
</dbReference>
<protein>
    <recommendedName>
        <fullName evidence="9">Methylmalonyl-CoA mutase</fullName>
        <ecNumber evidence="4">5.4.99.2</ecNumber>
    </recommendedName>
</protein>
<dbReference type="NCBIfam" id="TIGR00641">
    <property type="entry name" value="acid_CoA_mut_N"/>
    <property type="match status" value="1"/>
</dbReference>
<evidence type="ECO:0000256" key="3">
    <source>
        <dbReference type="ARBA" id="ARBA00008465"/>
    </source>
</evidence>
<evidence type="ECO:0000256" key="9">
    <source>
        <dbReference type="ARBA" id="ARBA00072363"/>
    </source>
</evidence>
<dbReference type="CDD" id="cd02071">
    <property type="entry name" value="MM_CoA_mut_B12_BD"/>
    <property type="match status" value="1"/>
</dbReference>
<dbReference type="EMBL" id="JACVXA010000006">
    <property type="protein sequence ID" value="MBE3637169.1"/>
    <property type="molecule type" value="Genomic_DNA"/>
</dbReference>
<dbReference type="AlphaFoldDB" id="A0A8J7CU87"/>
<dbReference type="GO" id="GO:0005737">
    <property type="term" value="C:cytoplasm"/>
    <property type="evidence" value="ECO:0007669"/>
    <property type="project" value="TreeGrafter"/>
</dbReference>
<dbReference type="NCBIfam" id="NF006944">
    <property type="entry name" value="PRK09426.1"/>
    <property type="match status" value="1"/>
</dbReference>
<comment type="pathway">
    <text evidence="2">Metabolic intermediate metabolism; propanoyl-CoA degradation; succinyl-CoA from propanoyl-CoA: step 3/3.</text>
</comment>
<dbReference type="SUPFAM" id="SSF52242">
    <property type="entry name" value="Cobalamin (vitamin B12)-binding domain"/>
    <property type="match status" value="1"/>
</dbReference>